<protein>
    <submittedName>
        <fullName evidence="7">ABC transporter permease</fullName>
    </submittedName>
</protein>
<feature type="transmembrane region" description="Helical" evidence="6">
    <location>
        <begin position="138"/>
        <end position="163"/>
    </location>
</feature>
<sequence length="307" mass="32271">MGEDIGLWGVPLAIIGGAIRVSTPFLFVSLGECLTERSGRINLGLEGTLVFGAMSAYAIAYETGSPWLGVLAAMIAGTIFGLLHGWICSLPKVNDIAIGIALMLFGMGLAFFFGKSFIQPVAPDLPAISFGFWSDYPQVQAALKVNILFLIGIAASLGLWWMLRNTKIGLRIRVVGDSTDAARAMGLRPNVVKLLSTAAGGAFAGVGGAYLSLYYPGSWNEGISSGQGLMAVALVIFARWNPIYCFWAALLFGGAGALGPALQSVGVTQGYYLFYAAPYVLTLVVMIFTSSAAKTMTGAPAELSITK</sequence>
<name>A0ABS3F3Q4_9PROT</name>
<organism evidence="7 8">
    <name type="scientific">Sneathiella sedimenti</name>
    <dbReference type="NCBI Taxonomy" id="2816034"/>
    <lineage>
        <taxon>Bacteria</taxon>
        <taxon>Pseudomonadati</taxon>
        <taxon>Pseudomonadota</taxon>
        <taxon>Alphaproteobacteria</taxon>
        <taxon>Sneathiellales</taxon>
        <taxon>Sneathiellaceae</taxon>
        <taxon>Sneathiella</taxon>
    </lineage>
</organism>
<dbReference type="Proteomes" id="UP000664761">
    <property type="component" value="Unassembled WGS sequence"/>
</dbReference>
<accession>A0ABS3F3Q4</accession>
<feature type="transmembrane region" description="Helical" evidence="6">
    <location>
        <begin position="244"/>
        <end position="263"/>
    </location>
</feature>
<reference evidence="7 8" key="1">
    <citation type="submission" date="2021-03" db="EMBL/GenBank/DDBJ databases">
        <title>Sneathiella sp. CAU 1612 isolated from Kang Won-do.</title>
        <authorList>
            <person name="Kim W."/>
        </authorList>
    </citation>
    <scope>NUCLEOTIDE SEQUENCE [LARGE SCALE GENOMIC DNA]</scope>
    <source>
        <strain evidence="7 8">CAU 1612</strain>
    </source>
</reference>
<dbReference type="CDD" id="cd06580">
    <property type="entry name" value="TM_PBP1_transp_TpRbsC_like"/>
    <property type="match status" value="1"/>
</dbReference>
<evidence type="ECO:0000256" key="3">
    <source>
        <dbReference type="ARBA" id="ARBA00022692"/>
    </source>
</evidence>
<comment type="caution">
    <text evidence="7">The sequence shown here is derived from an EMBL/GenBank/DDBJ whole genome shotgun (WGS) entry which is preliminary data.</text>
</comment>
<feature type="transmembrane region" description="Helical" evidence="6">
    <location>
        <begin position="67"/>
        <end position="89"/>
    </location>
</feature>
<keyword evidence="5 6" id="KW-0472">Membrane</keyword>
<evidence type="ECO:0000313" key="8">
    <source>
        <dbReference type="Proteomes" id="UP000664761"/>
    </source>
</evidence>
<dbReference type="PANTHER" id="PTHR43370">
    <property type="entry name" value="SUGAR ABC TRANSPORTER INTEGRAL MEMBRANE PROTEIN-RELATED"/>
    <property type="match status" value="1"/>
</dbReference>
<dbReference type="EMBL" id="JAFLNC010000002">
    <property type="protein sequence ID" value="MBO0333136.1"/>
    <property type="molecule type" value="Genomic_DNA"/>
</dbReference>
<feature type="transmembrane region" description="Helical" evidence="6">
    <location>
        <begin position="96"/>
        <end position="118"/>
    </location>
</feature>
<evidence type="ECO:0000256" key="4">
    <source>
        <dbReference type="ARBA" id="ARBA00022989"/>
    </source>
</evidence>
<dbReference type="PANTHER" id="PTHR43370:SF2">
    <property type="entry name" value="ABC TRANSPORTER PERMEASE PROTEIN"/>
    <property type="match status" value="1"/>
</dbReference>
<gene>
    <name evidence="7" type="ORF">J0X12_05915</name>
</gene>
<evidence type="ECO:0000313" key="7">
    <source>
        <dbReference type="EMBL" id="MBO0333136.1"/>
    </source>
</evidence>
<feature type="transmembrane region" description="Helical" evidence="6">
    <location>
        <begin position="43"/>
        <end position="61"/>
    </location>
</feature>
<feature type="transmembrane region" description="Helical" evidence="6">
    <location>
        <begin position="6"/>
        <end position="31"/>
    </location>
</feature>
<evidence type="ECO:0000256" key="2">
    <source>
        <dbReference type="ARBA" id="ARBA00022475"/>
    </source>
</evidence>
<evidence type="ECO:0000256" key="6">
    <source>
        <dbReference type="SAM" id="Phobius"/>
    </source>
</evidence>
<evidence type="ECO:0000256" key="5">
    <source>
        <dbReference type="ARBA" id="ARBA00023136"/>
    </source>
</evidence>
<keyword evidence="2" id="KW-1003">Cell membrane</keyword>
<feature type="transmembrane region" description="Helical" evidence="6">
    <location>
        <begin position="191"/>
        <end position="213"/>
    </location>
</feature>
<proteinExistence type="predicted"/>
<evidence type="ECO:0000256" key="1">
    <source>
        <dbReference type="ARBA" id="ARBA00004651"/>
    </source>
</evidence>
<keyword evidence="4 6" id="KW-1133">Transmembrane helix</keyword>
<dbReference type="InterPro" id="IPR001851">
    <property type="entry name" value="ABC_transp_permease"/>
</dbReference>
<comment type="subcellular location">
    <subcellularLocation>
        <location evidence="1">Cell membrane</location>
        <topology evidence="1">Multi-pass membrane protein</topology>
    </subcellularLocation>
</comment>
<dbReference type="Pfam" id="PF02653">
    <property type="entry name" value="BPD_transp_2"/>
    <property type="match status" value="1"/>
</dbReference>
<keyword evidence="8" id="KW-1185">Reference proteome</keyword>
<dbReference type="RefSeq" id="WP_207043243.1">
    <property type="nucleotide sequence ID" value="NZ_JAFLNC010000002.1"/>
</dbReference>
<keyword evidence="3 6" id="KW-0812">Transmembrane</keyword>
<feature type="transmembrane region" description="Helical" evidence="6">
    <location>
        <begin position="269"/>
        <end position="288"/>
    </location>
</feature>